<evidence type="ECO:0000259" key="2">
    <source>
        <dbReference type="Pfam" id="PF02525"/>
    </source>
</evidence>
<dbReference type="Gene3D" id="3.40.50.360">
    <property type="match status" value="1"/>
</dbReference>
<gene>
    <name evidence="3" type="ORF">J2T09_004918</name>
</gene>
<sequence length="73" mass="7868">MKILHIDTSISGEASVSRVVSAEATARLLRLHPQAQIAYRDLASDPIPHLDGDKNSGCSSSLQVRRSKSVARV</sequence>
<name>A0ABT9Q1B1_9HYPH</name>
<feature type="domain" description="Flavodoxin-like fold" evidence="2">
    <location>
        <begin position="1"/>
        <end position="55"/>
    </location>
</feature>
<dbReference type="InterPro" id="IPR003680">
    <property type="entry name" value="Flavodoxin_fold"/>
</dbReference>
<feature type="region of interest" description="Disordered" evidence="1">
    <location>
        <begin position="46"/>
        <end position="73"/>
    </location>
</feature>
<evidence type="ECO:0000313" key="4">
    <source>
        <dbReference type="Proteomes" id="UP001241472"/>
    </source>
</evidence>
<organism evidence="3 4">
    <name type="scientific">Neorhizobium huautlense</name>
    <dbReference type="NCBI Taxonomy" id="67774"/>
    <lineage>
        <taxon>Bacteria</taxon>
        <taxon>Pseudomonadati</taxon>
        <taxon>Pseudomonadota</taxon>
        <taxon>Alphaproteobacteria</taxon>
        <taxon>Hyphomicrobiales</taxon>
        <taxon>Rhizobiaceae</taxon>
        <taxon>Rhizobium/Agrobacterium group</taxon>
        <taxon>Neorhizobium</taxon>
    </lineage>
</organism>
<dbReference type="Proteomes" id="UP001241472">
    <property type="component" value="Unassembled WGS sequence"/>
</dbReference>
<keyword evidence="4" id="KW-1185">Reference proteome</keyword>
<dbReference type="Pfam" id="PF02525">
    <property type="entry name" value="Flavodoxin_2"/>
    <property type="match status" value="1"/>
</dbReference>
<dbReference type="EMBL" id="JAUSRF010000022">
    <property type="protein sequence ID" value="MDP9840138.1"/>
    <property type="molecule type" value="Genomic_DNA"/>
</dbReference>
<proteinExistence type="predicted"/>
<dbReference type="RefSeq" id="WP_373458623.1">
    <property type="nucleotide sequence ID" value="NZ_JAUSRF010000022.1"/>
</dbReference>
<comment type="caution">
    <text evidence="3">The sequence shown here is derived from an EMBL/GenBank/DDBJ whole genome shotgun (WGS) entry which is preliminary data.</text>
</comment>
<evidence type="ECO:0000313" key="3">
    <source>
        <dbReference type="EMBL" id="MDP9840138.1"/>
    </source>
</evidence>
<evidence type="ECO:0000256" key="1">
    <source>
        <dbReference type="SAM" id="MobiDB-lite"/>
    </source>
</evidence>
<reference evidence="3 4" key="1">
    <citation type="submission" date="2023-07" db="EMBL/GenBank/DDBJ databases">
        <title>Sorghum-associated microbial communities from plants grown in Nebraska, USA.</title>
        <authorList>
            <person name="Schachtman D."/>
        </authorList>
    </citation>
    <scope>NUCLEOTIDE SEQUENCE [LARGE SCALE GENOMIC DNA]</scope>
    <source>
        <strain evidence="3 4">DS1307</strain>
    </source>
</reference>
<accession>A0ABT9Q1B1</accession>
<dbReference type="SUPFAM" id="SSF52218">
    <property type="entry name" value="Flavoproteins"/>
    <property type="match status" value="1"/>
</dbReference>
<protein>
    <submittedName>
        <fullName evidence="3">FMN-dependent NADH-azoreductase</fullName>
    </submittedName>
</protein>
<dbReference type="InterPro" id="IPR029039">
    <property type="entry name" value="Flavoprotein-like_sf"/>
</dbReference>